<organism evidence="1 2">
    <name type="scientific">Methanobrevibacter millerae</name>
    <dbReference type="NCBI Taxonomy" id="230361"/>
    <lineage>
        <taxon>Archaea</taxon>
        <taxon>Methanobacteriati</taxon>
        <taxon>Methanobacteriota</taxon>
        <taxon>Methanomada group</taxon>
        <taxon>Methanobacteria</taxon>
        <taxon>Methanobacteriales</taxon>
        <taxon>Methanobacteriaceae</taxon>
        <taxon>Methanobrevibacter</taxon>
    </lineage>
</organism>
<gene>
    <name evidence="1" type="ORF">SAMN02910315_00880</name>
</gene>
<accession>A0A1G5VTA5</accession>
<evidence type="ECO:0000313" key="1">
    <source>
        <dbReference type="EMBL" id="SDA48988.1"/>
    </source>
</evidence>
<sequence length="127" mass="14754">MANVWVECLKNKYRFEFKGLISVEDLFDLKLEDLDSIYRNLKNEEKDLQGDSLLDTAKNPKIGEIQVKIDVVKAVFDIKQTDIKNTEKAFANKAQKDKILAIIEDKENQELSEKSIEELKEIYSNLE</sequence>
<name>A0A1G5VTA5_9EURY</name>
<dbReference type="AlphaFoldDB" id="A0A1G5VTA5"/>
<reference evidence="1 2" key="1">
    <citation type="submission" date="2016-10" db="EMBL/GenBank/DDBJ databases">
        <authorList>
            <person name="Varghese N."/>
            <person name="Submissions S."/>
        </authorList>
    </citation>
    <scope>NUCLEOTIDE SEQUENCE [LARGE SCALE GENOMIC DNA]</scope>
    <source>
        <strain evidence="1 2">DSM 16643</strain>
    </source>
</reference>
<keyword evidence="2" id="KW-1185">Reference proteome</keyword>
<dbReference type="EMBL" id="FMXB01000005">
    <property type="protein sequence ID" value="SDA48988.1"/>
    <property type="molecule type" value="Genomic_DNA"/>
</dbReference>
<dbReference type="Proteomes" id="UP000323439">
    <property type="component" value="Unassembled WGS sequence"/>
</dbReference>
<protein>
    <submittedName>
        <fullName evidence="1">Uncharacterized protein</fullName>
    </submittedName>
</protein>
<evidence type="ECO:0000313" key="2">
    <source>
        <dbReference type="Proteomes" id="UP000323439"/>
    </source>
</evidence>
<proteinExistence type="predicted"/>